<protein>
    <submittedName>
        <fullName evidence="1">Uncharacterized protein</fullName>
    </submittedName>
</protein>
<comment type="caution">
    <text evidence="1">The sequence shown here is derived from an EMBL/GenBank/DDBJ whole genome shotgun (WGS) entry which is preliminary data.</text>
</comment>
<sequence>MPPDTSVANTQVLPINWKRFDKPIREHKDMMQSRQILGNAARYNLVWIGNAFKTDSLRHLYIIDKYNENGVRPAASACYGLAVALKCAALDDESLGASRATAFGRVRMLLKGVAAAYKANRSDGKGWGNDWQTAFWATLAGQGAWMLWDDLDVSTRQMVQKMVIDEADRFIAPGYKVPYWTSPDGHVNSPGDTKAEENAWNANILQLAVAMMPRHAHVERWKRVCSELMLSAFSIKKDLQNNEKVDGRPVKEWLHGFNVRDDGAVINHHIVHPDYTMTITLSARAFLTQSLAEQPVSQAAEWNAAFVYHSLMNHRWPSPPYKAPGGTMYIPGKAGVYYPQGTDWSKYRFDIYYLTDVDAYLLDWDKRSGHSATEWMRLRSARILAMQGRHKDGHMFTYEEYPTYPGREQMVVWQAADAYLLFWLNAHHAIARTREGGRTWLSPTPQ</sequence>
<accession>A0ABP8FUJ9</accession>
<name>A0ABP8FUJ9_9BACT</name>
<proteinExistence type="predicted"/>
<dbReference type="Proteomes" id="UP001501207">
    <property type="component" value="Unassembled WGS sequence"/>
</dbReference>
<evidence type="ECO:0000313" key="1">
    <source>
        <dbReference type="EMBL" id="GAA4311170.1"/>
    </source>
</evidence>
<gene>
    <name evidence="1" type="ORF">GCM10023143_20130</name>
</gene>
<keyword evidence="2" id="KW-1185">Reference proteome</keyword>
<organism evidence="1 2">
    <name type="scientific">Compostibacter hankyongensis</name>
    <dbReference type="NCBI Taxonomy" id="1007089"/>
    <lineage>
        <taxon>Bacteria</taxon>
        <taxon>Pseudomonadati</taxon>
        <taxon>Bacteroidota</taxon>
        <taxon>Chitinophagia</taxon>
        <taxon>Chitinophagales</taxon>
        <taxon>Chitinophagaceae</taxon>
        <taxon>Compostibacter</taxon>
    </lineage>
</organism>
<reference evidence="2" key="1">
    <citation type="journal article" date="2019" name="Int. J. Syst. Evol. Microbiol.">
        <title>The Global Catalogue of Microorganisms (GCM) 10K type strain sequencing project: providing services to taxonomists for standard genome sequencing and annotation.</title>
        <authorList>
            <consortium name="The Broad Institute Genomics Platform"/>
            <consortium name="The Broad Institute Genome Sequencing Center for Infectious Disease"/>
            <person name="Wu L."/>
            <person name="Ma J."/>
        </authorList>
    </citation>
    <scope>NUCLEOTIDE SEQUENCE [LARGE SCALE GENOMIC DNA]</scope>
    <source>
        <strain evidence="2">JCM 17664</strain>
    </source>
</reference>
<dbReference type="EMBL" id="BAABFN010000004">
    <property type="protein sequence ID" value="GAA4311170.1"/>
    <property type="molecule type" value="Genomic_DNA"/>
</dbReference>
<evidence type="ECO:0000313" key="2">
    <source>
        <dbReference type="Proteomes" id="UP001501207"/>
    </source>
</evidence>